<accession>A0A6A5HD53</accession>
<keyword evidence="2" id="KW-0472">Membrane</keyword>
<sequence>MTSALDDVDCWLQKNFRIVGAFSIDTKGDNETICYGISTIDVKVGQLIVVMSEGQSAQNCTPSIYGPIPNILNIKMFIDGTRNSSTRRMELAYRNPGGHLGVQFEFHRRTVISKIQKTVEHMLRLNRLSYAPLSLHHFFTPTVYLPPATWQYQKMEEKNGKTSDDDGDQWSISWLLVLSVMPMIFFGVVVSCYIVIQPRGGLTYTDEEIDFTIQEVDSASRVNVPQPMMIHSFKTAPIFYAPGASTSSKSTTSSEDHTAVEPQPPPEVAPKTAIPLEKEPEPTVVVPSEEKSTRTMRLPVAPPPTSSPPPPPPSGHQNPNLTTTTSTAGTTETLSLRTGRD</sequence>
<protein>
    <submittedName>
        <fullName evidence="3">Uncharacterized protein</fullName>
    </submittedName>
</protein>
<organism evidence="3 4">
    <name type="scientific">Caenorhabditis remanei</name>
    <name type="common">Caenorhabditis vulgaris</name>
    <dbReference type="NCBI Taxonomy" id="31234"/>
    <lineage>
        <taxon>Eukaryota</taxon>
        <taxon>Metazoa</taxon>
        <taxon>Ecdysozoa</taxon>
        <taxon>Nematoda</taxon>
        <taxon>Chromadorea</taxon>
        <taxon>Rhabditida</taxon>
        <taxon>Rhabditina</taxon>
        <taxon>Rhabditomorpha</taxon>
        <taxon>Rhabditoidea</taxon>
        <taxon>Rhabditidae</taxon>
        <taxon>Peloderinae</taxon>
        <taxon>Caenorhabditis</taxon>
    </lineage>
</organism>
<reference evidence="3 4" key="1">
    <citation type="submission" date="2019-12" db="EMBL/GenBank/DDBJ databases">
        <title>Chromosome-level assembly of the Caenorhabditis remanei genome.</title>
        <authorList>
            <person name="Teterina A.A."/>
            <person name="Willis J.H."/>
            <person name="Phillips P.C."/>
        </authorList>
    </citation>
    <scope>NUCLEOTIDE SEQUENCE [LARGE SCALE GENOMIC DNA]</scope>
    <source>
        <strain evidence="3 4">PX506</strain>
        <tissue evidence="3">Whole organism</tissue>
    </source>
</reference>
<keyword evidence="2" id="KW-0812">Transmembrane</keyword>
<dbReference type="KEGG" id="crq:GCK72_004259"/>
<dbReference type="CTD" id="9803946"/>
<evidence type="ECO:0000313" key="3">
    <source>
        <dbReference type="EMBL" id="KAF1764312.1"/>
    </source>
</evidence>
<comment type="caution">
    <text evidence="3">The sequence shown here is derived from an EMBL/GenBank/DDBJ whole genome shotgun (WGS) entry which is preliminary data.</text>
</comment>
<dbReference type="Proteomes" id="UP000483820">
    <property type="component" value="Chromosome II"/>
</dbReference>
<feature type="compositionally biased region" description="Low complexity" evidence="1">
    <location>
        <begin position="322"/>
        <end position="333"/>
    </location>
</feature>
<dbReference type="AlphaFoldDB" id="A0A6A5HD53"/>
<dbReference type="EMBL" id="WUAV01000002">
    <property type="protein sequence ID" value="KAF1764312.1"/>
    <property type="molecule type" value="Genomic_DNA"/>
</dbReference>
<feature type="region of interest" description="Disordered" evidence="1">
    <location>
        <begin position="244"/>
        <end position="341"/>
    </location>
</feature>
<name>A0A6A5HD53_CAERE</name>
<evidence type="ECO:0000256" key="2">
    <source>
        <dbReference type="SAM" id="Phobius"/>
    </source>
</evidence>
<dbReference type="GeneID" id="9803946"/>
<dbReference type="RefSeq" id="XP_053588768.1">
    <property type="nucleotide sequence ID" value="XM_053724574.1"/>
</dbReference>
<gene>
    <name evidence="3" type="ORF">GCK72_004259</name>
</gene>
<evidence type="ECO:0000256" key="1">
    <source>
        <dbReference type="SAM" id="MobiDB-lite"/>
    </source>
</evidence>
<feature type="compositionally biased region" description="Pro residues" evidence="1">
    <location>
        <begin position="300"/>
        <end position="314"/>
    </location>
</feature>
<feature type="transmembrane region" description="Helical" evidence="2">
    <location>
        <begin position="172"/>
        <end position="196"/>
    </location>
</feature>
<keyword evidence="2" id="KW-1133">Transmembrane helix</keyword>
<proteinExistence type="predicted"/>
<evidence type="ECO:0000313" key="4">
    <source>
        <dbReference type="Proteomes" id="UP000483820"/>
    </source>
</evidence>